<feature type="region of interest" description="Disordered" evidence="1">
    <location>
        <begin position="1"/>
        <end position="22"/>
    </location>
</feature>
<name>A0AAE0SWL6_9BIVA</name>
<gene>
    <name evidence="2" type="ORF">CHS0354_035824</name>
</gene>
<organism evidence="2 3">
    <name type="scientific">Potamilus streckersoni</name>
    <dbReference type="NCBI Taxonomy" id="2493646"/>
    <lineage>
        <taxon>Eukaryota</taxon>
        <taxon>Metazoa</taxon>
        <taxon>Spiralia</taxon>
        <taxon>Lophotrochozoa</taxon>
        <taxon>Mollusca</taxon>
        <taxon>Bivalvia</taxon>
        <taxon>Autobranchia</taxon>
        <taxon>Heteroconchia</taxon>
        <taxon>Palaeoheterodonta</taxon>
        <taxon>Unionida</taxon>
        <taxon>Unionoidea</taxon>
        <taxon>Unionidae</taxon>
        <taxon>Ambleminae</taxon>
        <taxon>Lampsilini</taxon>
        <taxon>Potamilus</taxon>
    </lineage>
</organism>
<comment type="caution">
    <text evidence="2">The sequence shown here is derived from an EMBL/GenBank/DDBJ whole genome shotgun (WGS) entry which is preliminary data.</text>
</comment>
<dbReference type="EMBL" id="JAEAOA010002091">
    <property type="protein sequence ID" value="KAK3599585.1"/>
    <property type="molecule type" value="Genomic_DNA"/>
</dbReference>
<feature type="region of interest" description="Disordered" evidence="1">
    <location>
        <begin position="58"/>
        <end position="90"/>
    </location>
</feature>
<reference evidence="2" key="1">
    <citation type="journal article" date="2021" name="Genome Biol. Evol.">
        <title>A High-Quality Reference Genome for a Parasitic Bivalve with Doubly Uniparental Inheritance (Bivalvia: Unionida).</title>
        <authorList>
            <person name="Smith C.H."/>
        </authorList>
    </citation>
    <scope>NUCLEOTIDE SEQUENCE</scope>
    <source>
        <strain evidence="2">CHS0354</strain>
    </source>
</reference>
<evidence type="ECO:0000313" key="2">
    <source>
        <dbReference type="EMBL" id="KAK3599585.1"/>
    </source>
</evidence>
<feature type="compositionally biased region" description="Polar residues" evidence="1">
    <location>
        <begin position="1"/>
        <end position="11"/>
    </location>
</feature>
<dbReference type="Proteomes" id="UP001195483">
    <property type="component" value="Unassembled WGS sequence"/>
</dbReference>
<accession>A0AAE0SWL6</accession>
<keyword evidence="3" id="KW-1185">Reference proteome</keyword>
<proteinExistence type="predicted"/>
<dbReference type="AlphaFoldDB" id="A0AAE0SWL6"/>
<evidence type="ECO:0000313" key="3">
    <source>
        <dbReference type="Proteomes" id="UP001195483"/>
    </source>
</evidence>
<reference evidence="2" key="3">
    <citation type="submission" date="2023-05" db="EMBL/GenBank/DDBJ databases">
        <authorList>
            <person name="Smith C.H."/>
        </authorList>
    </citation>
    <scope>NUCLEOTIDE SEQUENCE</scope>
    <source>
        <strain evidence="2">CHS0354</strain>
        <tissue evidence="2">Mantle</tissue>
    </source>
</reference>
<reference evidence="2" key="2">
    <citation type="journal article" date="2021" name="Genome Biol. Evol.">
        <title>Developing a high-quality reference genome for a parasitic bivalve with doubly uniparental inheritance (Bivalvia: Unionida).</title>
        <authorList>
            <person name="Smith C.H."/>
        </authorList>
    </citation>
    <scope>NUCLEOTIDE SEQUENCE</scope>
    <source>
        <strain evidence="2">CHS0354</strain>
        <tissue evidence="2">Mantle</tissue>
    </source>
</reference>
<evidence type="ECO:0000256" key="1">
    <source>
        <dbReference type="SAM" id="MobiDB-lite"/>
    </source>
</evidence>
<protein>
    <submittedName>
        <fullName evidence="2">Uncharacterized protein</fullName>
    </submittedName>
</protein>
<sequence length="151" mass="17045">MDNSSPKQRTVQDYEVPCPSHHISKQEMQKIVRALETPPPHPSQAVQRPTRDMIADYEDHATGPKGKQPLNGLPKPKRTVKHSIQPENTPIILGPTWHIAERRVECNRAITSLKTKEAIPHSLVFNQRVSRHLPKAHRDTTILCINTASPP</sequence>